<evidence type="ECO:0000313" key="4">
    <source>
        <dbReference type="Proteomes" id="UP000790833"/>
    </source>
</evidence>
<feature type="region of interest" description="Disordered" evidence="1">
    <location>
        <begin position="388"/>
        <end position="438"/>
    </location>
</feature>
<dbReference type="Proteomes" id="UP000790833">
    <property type="component" value="Unassembled WGS sequence"/>
</dbReference>
<gene>
    <name evidence="3" type="ORF">KQ657_004491</name>
</gene>
<name>A0A9P7VBL6_9ASCO</name>
<dbReference type="Gene3D" id="3.90.70.10">
    <property type="entry name" value="Cysteine proteinases"/>
    <property type="match status" value="1"/>
</dbReference>
<dbReference type="Pfam" id="PF00443">
    <property type="entry name" value="UCH"/>
    <property type="match status" value="1"/>
</dbReference>
<accession>A0A9P7VBL6</accession>
<protein>
    <recommendedName>
        <fullName evidence="2">USP domain-containing protein</fullName>
    </recommendedName>
</protein>
<dbReference type="RefSeq" id="XP_043050357.1">
    <property type="nucleotide sequence ID" value="XM_043195160.1"/>
</dbReference>
<dbReference type="PROSITE" id="PS00973">
    <property type="entry name" value="USP_2"/>
    <property type="match status" value="1"/>
</dbReference>
<dbReference type="InterPro" id="IPR028889">
    <property type="entry name" value="USP"/>
</dbReference>
<evidence type="ECO:0000313" key="3">
    <source>
        <dbReference type="EMBL" id="KAG7194810.1"/>
    </source>
</evidence>
<dbReference type="OrthoDB" id="2248014at2759"/>
<dbReference type="GO" id="GO:0004843">
    <property type="term" value="F:cysteine-type deubiquitinase activity"/>
    <property type="evidence" value="ECO:0007669"/>
    <property type="project" value="InterPro"/>
</dbReference>
<sequence length="692" mass="78982">MFSKRPDKYTTGLINLRNDCFANSSLQAFASLPTLAEYLNKFITQCYDLKQFLANGEYDLSDVDEIMRKKLEEINANSKFRHLKSKFEIPLHLSLAKIVKKLQATTLTNQSISVWTFLNDLEAVFSAKISRSQHDAQELTQLIFETLENENMNCKRYLKLIKEHHHQDIQFELFDDFEEFPFSGLIMQQMTCLKCTHLSKPSFSPFLMLTLHTPQTLDVDLMTLLDKEAEESIEGYHCLRCRLAAIYNVESSLSPEKQSPFYPKIAEFNAISNLPINQDLPKEIEKFIEQYNANGLNINTITLTVFRTLKILKPPRIFGIHLSRSNFNGVDVTRNLCRVHFEDVLTLSIGKQYTDQLKEYQGDIAIDYPINTSVLTTNPEEEEMKADAVQHVEETAETTPSTDDEDMDPLAKTKRVRSRRSTSESSRQHGTDDVISVGSDEIQMDEEDELEILDAKHNFYNSPISKSQSDKLRELFQNFKFSTDDIYKYKLKSMIRHYGSHTMGHYECYRRKPIYAKDRDGNIFKLAPEVDGDTVADMEKISNDENKESSPDGDDSTNASVDNSNSAASENAPSSPQLRRRLSNFVGRRQSVFQAEIGGSVKETPNKDGARSPTELVVGELDARPILALGAVDKSLQEFSKTNVTLKKLPTSVKYPFWRISDSQVTEVPKTSVLCEHAAAYMIYYERSDTVM</sequence>
<keyword evidence="4" id="KW-1185">Reference proteome</keyword>
<dbReference type="GO" id="GO:0005634">
    <property type="term" value="C:nucleus"/>
    <property type="evidence" value="ECO:0007669"/>
    <property type="project" value="TreeGrafter"/>
</dbReference>
<comment type="caution">
    <text evidence="3">The sequence shown here is derived from an EMBL/GenBank/DDBJ whole genome shotgun (WGS) entry which is preliminary data.</text>
</comment>
<dbReference type="SUPFAM" id="SSF54001">
    <property type="entry name" value="Cysteine proteinases"/>
    <property type="match status" value="1"/>
</dbReference>
<feature type="region of interest" description="Disordered" evidence="1">
    <location>
        <begin position="542"/>
        <end position="578"/>
    </location>
</feature>
<dbReference type="GeneID" id="66117865"/>
<dbReference type="EMBL" id="JAHMUF010000006">
    <property type="protein sequence ID" value="KAG7194810.1"/>
    <property type="molecule type" value="Genomic_DNA"/>
</dbReference>
<evidence type="ECO:0000256" key="1">
    <source>
        <dbReference type="SAM" id="MobiDB-lite"/>
    </source>
</evidence>
<dbReference type="AlphaFoldDB" id="A0A9P7VBL6"/>
<dbReference type="PROSITE" id="PS50235">
    <property type="entry name" value="USP_3"/>
    <property type="match status" value="1"/>
</dbReference>
<organism evidence="3 4">
    <name type="scientific">Scheffersomyces spartinae</name>
    <dbReference type="NCBI Taxonomy" id="45513"/>
    <lineage>
        <taxon>Eukaryota</taxon>
        <taxon>Fungi</taxon>
        <taxon>Dikarya</taxon>
        <taxon>Ascomycota</taxon>
        <taxon>Saccharomycotina</taxon>
        <taxon>Pichiomycetes</taxon>
        <taxon>Debaryomycetaceae</taxon>
        <taxon>Scheffersomyces</taxon>
    </lineage>
</organism>
<dbReference type="PANTHER" id="PTHR24006:SF827">
    <property type="entry name" value="UBIQUITIN CARBOXYL-TERMINAL HYDROLASE 34"/>
    <property type="match status" value="1"/>
</dbReference>
<feature type="compositionally biased region" description="Low complexity" evidence="1">
    <location>
        <begin position="556"/>
        <end position="575"/>
    </location>
</feature>
<dbReference type="InterPro" id="IPR018200">
    <property type="entry name" value="USP_CS"/>
</dbReference>
<dbReference type="InterPro" id="IPR038765">
    <property type="entry name" value="Papain-like_cys_pep_sf"/>
</dbReference>
<proteinExistence type="predicted"/>
<dbReference type="GO" id="GO:0005829">
    <property type="term" value="C:cytosol"/>
    <property type="evidence" value="ECO:0007669"/>
    <property type="project" value="TreeGrafter"/>
</dbReference>
<dbReference type="GO" id="GO:0016579">
    <property type="term" value="P:protein deubiquitination"/>
    <property type="evidence" value="ECO:0007669"/>
    <property type="project" value="InterPro"/>
</dbReference>
<feature type="domain" description="USP" evidence="2">
    <location>
        <begin position="11"/>
        <end position="688"/>
    </location>
</feature>
<dbReference type="InterPro" id="IPR050164">
    <property type="entry name" value="Peptidase_C19"/>
</dbReference>
<reference evidence="3" key="1">
    <citation type="submission" date="2021-03" db="EMBL/GenBank/DDBJ databases">
        <authorList>
            <person name="Palmer J.M."/>
        </authorList>
    </citation>
    <scope>NUCLEOTIDE SEQUENCE</scope>
    <source>
        <strain evidence="3">ARV_011</strain>
    </source>
</reference>
<dbReference type="PANTHER" id="PTHR24006">
    <property type="entry name" value="UBIQUITIN CARBOXYL-TERMINAL HYDROLASE"/>
    <property type="match status" value="1"/>
</dbReference>
<dbReference type="InterPro" id="IPR001394">
    <property type="entry name" value="Peptidase_C19_UCH"/>
</dbReference>
<evidence type="ECO:0000259" key="2">
    <source>
        <dbReference type="PROSITE" id="PS50235"/>
    </source>
</evidence>